<proteinExistence type="predicted"/>
<evidence type="ECO:0000313" key="3">
    <source>
        <dbReference type="Proteomes" id="UP001347796"/>
    </source>
</evidence>
<name>A0AAN8JMX0_PATCE</name>
<keyword evidence="3" id="KW-1185">Reference proteome</keyword>
<feature type="compositionally biased region" description="Basic residues" evidence="1">
    <location>
        <begin position="28"/>
        <end position="37"/>
    </location>
</feature>
<evidence type="ECO:0000313" key="2">
    <source>
        <dbReference type="EMBL" id="KAK6179605.1"/>
    </source>
</evidence>
<feature type="compositionally biased region" description="Polar residues" evidence="1">
    <location>
        <begin position="9"/>
        <end position="22"/>
    </location>
</feature>
<feature type="compositionally biased region" description="Basic and acidic residues" evidence="1">
    <location>
        <begin position="38"/>
        <end position="47"/>
    </location>
</feature>
<dbReference type="AlphaFoldDB" id="A0AAN8JMX0"/>
<dbReference type="Proteomes" id="UP001347796">
    <property type="component" value="Unassembled WGS sequence"/>
</dbReference>
<dbReference type="EMBL" id="JAZGQO010000008">
    <property type="protein sequence ID" value="KAK6179605.1"/>
    <property type="molecule type" value="Genomic_DNA"/>
</dbReference>
<dbReference type="PANTHER" id="PTHR35558">
    <property type="entry name" value="SGNH_HYDRO DOMAIN-CONTAINING PROTEIN"/>
    <property type="match status" value="1"/>
</dbReference>
<comment type="caution">
    <text evidence="2">The sequence shown here is derived from an EMBL/GenBank/DDBJ whole genome shotgun (WGS) entry which is preliminary data.</text>
</comment>
<organism evidence="2 3">
    <name type="scientific">Patella caerulea</name>
    <name type="common">Rayed Mediterranean limpet</name>
    <dbReference type="NCBI Taxonomy" id="87958"/>
    <lineage>
        <taxon>Eukaryota</taxon>
        <taxon>Metazoa</taxon>
        <taxon>Spiralia</taxon>
        <taxon>Lophotrochozoa</taxon>
        <taxon>Mollusca</taxon>
        <taxon>Gastropoda</taxon>
        <taxon>Patellogastropoda</taxon>
        <taxon>Patelloidea</taxon>
        <taxon>Patellidae</taxon>
        <taxon>Patella</taxon>
    </lineage>
</organism>
<reference evidence="2 3" key="1">
    <citation type="submission" date="2024-01" db="EMBL/GenBank/DDBJ databases">
        <title>The genome of the rayed Mediterranean limpet Patella caerulea (Linnaeus, 1758).</title>
        <authorList>
            <person name="Anh-Thu Weber A."/>
            <person name="Halstead-Nussloch G."/>
        </authorList>
    </citation>
    <scope>NUCLEOTIDE SEQUENCE [LARGE SCALE GENOMIC DNA]</scope>
    <source>
        <strain evidence="2">AATW-2023a</strain>
        <tissue evidence="2">Whole specimen</tissue>
    </source>
</reference>
<sequence>MLRTRKRTTVTARIANSVQGSSAVPAPKRPKVNKAKKKADDKRRESTPESGIPTLDSLMEPHGIIEPLAVAEPSGNINLSLNSDCPTQIQCVGDTIADSVSQQIKTKIGQGEYVDLATLLDHSPPVARGKRVIIQQGQLFLEPSKPESKITTIEVWSDAFIVFMSIYCSIHKDKYPDLLKYMQVIRMASKRANDLGWKLYDEQYRLRKAKHPTGPWSVIDTELWLLYINCVNQFSEAKASMTFNSSTQNNRLCYSYNYNGQCLRAYCFYQNRCLLRCFGNHPLISCSTEMFHNNKFSSGRCTGFRPATPRYQSLPRYPTTTVNSRFSRPQVRAPFPKGSSTLRYN</sequence>
<feature type="region of interest" description="Disordered" evidence="1">
    <location>
        <begin position="1"/>
        <end position="57"/>
    </location>
</feature>
<gene>
    <name evidence="2" type="ORF">SNE40_011924</name>
</gene>
<evidence type="ECO:0000256" key="1">
    <source>
        <dbReference type="SAM" id="MobiDB-lite"/>
    </source>
</evidence>
<dbReference type="PANTHER" id="PTHR35558:SF1">
    <property type="entry name" value="ENDONUCLEASE_EXONUCLEASE_PHOSPHATASE DOMAIN-CONTAINING PROTEIN"/>
    <property type="match status" value="1"/>
</dbReference>
<protein>
    <submittedName>
        <fullName evidence="2">Uncharacterized protein</fullName>
    </submittedName>
</protein>
<accession>A0AAN8JMX0</accession>